<evidence type="ECO:0000313" key="4">
    <source>
        <dbReference type="Proteomes" id="UP000054561"/>
    </source>
</evidence>
<feature type="region of interest" description="Disordered" evidence="1">
    <location>
        <begin position="95"/>
        <end position="158"/>
    </location>
</feature>
<organism evidence="3 4">
    <name type="scientific">Plasmodium fragile</name>
    <dbReference type="NCBI Taxonomy" id="5857"/>
    <lineage>
        <taxon>Eukaryota</taxon>
        <taxon>Sar</taxon>
        <taxon>Alveolata</taxon>
        <taxon>Apicomplexa</taxon>
        <taxon>Aconoidasida</taxon>
        <taxon>Haemosporida</taxon>
        <taxon>Plasmodiidae</taxon>
        <taxon>Plasmodium</taxon>
        <taxon>Plasmodium (Plasmodium)</taxon>
    </lineage>
</organism>
<dbReference type="EMBL" id="KQ001646">
    <property type="protein sequence ID" value="KJP90043.1"/>
    <property type="molecule type" value="Genomic_DNA"/>
</dbReference>
<dbReference type="VEuPathDB" id="PlasmoDB:AK88_00212"/>
<dbReference type="InterPro" id="IPR012677">
    <property type="entry name" value="Nucleotide-bd_a/b_plait_sf"/>
</dbReference>
<protein>
    <recommendedName>
        <fullName evidence="2">RRM domain-containing protein</fullName>
    </recommendedName>
</protein>
<accession>A0A0D9QST5</accession>
<dbReference type="InterPro" id="IPR035979">
    <property type="entry name" value="RBD_domain_sf"/>
</dbReference>
<dbReference type="GO" id="GO:0003723">
    <property type="term" value="F:RNA binding"/>
    <property type="evidence" value="ECO:0007669"/>
    <property type="project" value="InterPro"/>
</dbReference>
<keyword evidence="4" id="KW-1185">Reference proteome</keyword>
<feature type="compositionally biased region" description="Low complexity" evidence="1">
    <location>
        <begin position="103"/>
        <end position="116"/>
    </location>
</feature>
<feature type="compositionally biased region" description="Acidic residues" evidence="1">
    <location>
        <begin position="140"/>
        <end position="158"/>
    </location>
</feature>
<reference evidence="3 4" key="1">
    <citation type="submission" date="2014-03" db="EMBL/GenBank/DDBJ databases">
        <title>The Genome Sequence of Plasmodium fragile nilgiri.</title>
        <authorList>
            <consortium name="The Broad Institute Genomics Platform"/>
            <consortium name="The Broad Institute Genome Sequencing Center for Infectious Disease"/>
            <person name="Neafsey D."/>
            <person name="Duraisingh M."/>
            <person name="Young S.K."/>
            <person name="Zeng Q."/>
            <person name="Gargeya S."/>
            <person name="Abouelleil A."/>
            <person name="Alvarado L."/>
            <person name="Chapman S.B."/>
            <person name="Gainer-Dewar J."/>
            <person name="Goldberg J."/>
            <person name="Griggs A."/>
            <person name="Gujja S."/>
            <person name="Hansen M."/>
            <person name="Howarth C."/>
            <person name="Imamovic A."/>
            <person name="Larimer J."/>
            <person name="Pearson M."/>
            <person name="Poon T.W."/>
            <person name="Priest M."/>
            <person name="Roberts A."/>
            <person name="Saif S."/>
            <person name="Shea T."/>
            <person name="Sykes S."/>
            <person name="Wortman J."/>
            <person name="Nusbaum C."/>
            <person name="Birren B."/>
        </authorList>
    </citation>
    <scope>NUCLEOTIDE SEQUENCE [LARGE SCALE GENOMIC DNA]</scope>
    <source>
        <strain evidence="4">nilgiri</strain>
    </source>
</reference>
<dbReference type="RefSeq" id="XP_012333286.1">
    <property type="nucleotide sequence ID" value="XM_012477863.1"/>
</dbReference>
<gene>
    <name evidence="3" type="ORF">AK88_00212</name>
</gene>
<dbReference type="SUPFAM" id="SSF54928">
    <property type="entry name" value="RNA-binding domain, RBD"/>
    <property type="match status" value="1"/>
</dbReference>
<dbReference type="Proteomes" id="UP000054561">
    <property type="component" value="Unassembled WGS sequence"/>
</dbReference>
<proteinExistence type="predicted"/>
<dbReference type="GeneID" id="24265526"/>
<dbReference type="CDD" id="cd00590">
    <property type="entry name" value="RRM_SF"/>
    <property type="match status" value="1"/>
</dbReference>
<dbReference type="AlphaFoldDB" id="A0A0D9QST5"/>
<dbReference type="InterPro" id="IPR000504">
    <property type="entry name" value="RRM_dom"/>
</dbReference>
<evidence type="ECO:0000313" key="3">
    <source>
        <dbReference type="EMBL" id="KJP90043.1"/>
    </source>
</evidence>
<name>A0A0D9QST5_PLAFR</name>
<dbReference type="OMA" id="TKAQHDI"/>
<sequence length="158" mass="17935">MAFTHLCGVQATQSPATINTFLTKAQHDITLTAADTRIFIKNIKTGVTIDQFKNSLQQYGAMQVYFYEPGDNDDGWAWVGFESKEAAQRIVEECEKARELEEANNQNSENGNNGENGENDENNPKDEENERGDSNSFYAENEDENQQEEEEDEDSDDY</sequence>
<feature type="compositionally biased region" description="Basic and acidic residues" evidence="1">
    <location>
        <begin position="122"/>
        <end position="133"/>
    </location>
</feature>
<dbReference type="Pfam" id="PF00076">
    <property type="entry name" value="RRM_1"/>
    <property type="match status" value="1"/>
</dbReference>
<dbReference type="OrthoDB" id="372632at2759"/>
<evidence type="ECO:0000259" key="2">
    <source>
        <dbReference type="Pfam" id="PF00076"/>
    </source>
</evidence>
<dbReference type="Gene3D" id="3.30.70.330">
    <property type="match status" value="1"/>
</dbReference>
<evidence type="ECO:0000256" key="1">
    <source>
        <dbReference type="SAM" id="MobiDB-lite"/>
    </source>
</evidence>
<feature type="domain" description="RRM" evidence="2">
    <location>
        <begin position="38"/>
        <end position="98"/>
    </location>
</feature>